<dbReference type="InterPro" id="IPR045527">
    <property type="entry name" value="DUF6470"/>
</dbReference>
<dbReference type="Pfam" id="PF20074">
    <property type="entry name" value="DUF6470"/>
    <property type="match status" value="1"/>
</dbReference>
<dbReference type="RefSeq" id="WP_306981529.1">
    <property type="nucleotide sequence ID" value="NZ_JAUSUA010000002.1"/>
</dbReference>
<comment type="caution">
    <text evidence="1">The sequence shown here is derived from an EMBL/GenBank/DDBJ whole genome shotgun (WGS) entry which is preliminary data.</text>
</comment>
<accession>A0ABT9YFX8</accession>
<protein>
    <submittedName>
        <fullName evidence="1">Uncharacterized protein</fullName>
    </submittedName>
</protein>
<dbReference type="Proteomes" id="UP001225034">
    <property type="component" value="Unassembled WGS sequence"/>
</dbReference>
<sequence length="187" mass="20464">MISSQLHIQSADAKLGTQSLRPPMKIDQGLAELSIVKTGTDQLSISQEAATLYIDQSKAFAEANLKKASQLSSDWAAKAKATAHEYVANKAEEGNQLAKIERGVTIPQLIKQKSSPPPPASNVQFMPRSIDRVRIHVERGGLSIQAPDAKVSVHVNSRPTNIEIPRWEVNHQLIQKPSISFSVHMTT</sequence>
<evidence type="ECO:0000313" key="2">
    <source>
        <dbReference type="Proteomes" id="UP001225034"/>
    </source>
</evidence>
<name>A0ABT9YFX8_9BACI</name>
<reference evidence="1 2" key="1">
    <citation type="submission" date="2023-07" db="EMBL/GenBank/DDBJ databases">
        <title>Genomic Encyclopedia of Type Strains, Phase IV (KMG-IV): sequencing the most valuable type-strain genomes for metagenomic binning, comparative biology and taxonomic classification.</title>
        <authorList>
            <person name="Goeker M."/>
        </authorList>
    </citation>
    <scope>NUCLEOTIDE SEQUENCE [LARGE SCALE GENOMIC DNA]</scope>
    <source>
        <strain evidence="1 2">DSM 19154</strain>
    </source>
</reference>
<organism evidence="1 2">
    <name type="scientific">Alkalicoccobacillus murimartini</name>
    <dbReference type="NCBI Taxonomy" id="171685"/>
    <lineage>
        <taxon>Bacteria</taxon>
        <taxon>Bacillati</taxon>
        <taxon>Bacillota</taxon>
        <taxon>Bacilli</taxon>
        <taxon>Bacillales</taxon>
        <taxon>Bacillaceae</taxon>
        <taxon>Alkalicoccobacillus</taxon>
    </lineage>
</organism>
<dbReference type="EMBL" id="JAUSUA010000002">
    <property type="protein sequence ID" value="MDQ0206764.1"/>
    <property type="molecule type" value="Genomic_DNA"/>
</dbReference>
<proteinExistence type="predicted"/>
<evidence type="ECO:0000313" key="1">
    <source>
        <dbReference type="EMBL" id="MDQ0206764.1"/>
    </source>
</evidence>
<keyword evidence="2" id="KW-1185">Reference proteome</keyword>
<gene>
    <name evidence="1" type="ORF">J2S05_001563</name>
</gene>